<protein>
    <recommendedName>
        <fullName evidence="4">Myb-like domain-containing protein</fullName>
    </recommendedName>
</protein>
<accession>A0A9W9NJ33</accession>
<feature type="compositionally biased region" description="Low complexity" evidence="1">
    <location>
        <begin position="106"/>
        <end position="118"/>
    </location>
</feature>
<gene>
    <name evidence="2" type="ORF">N7469_009638</name>
</gene>
<dbReference type="Proteomes" id="UP001147733">
    <property type="component" value="Unassembled WGS sequence"/>
</dbReference>
<feature type="region of interest" description="Disordered" evidence="1">
    <location>
        <begin position="68"/>
        <end position="274"/>
    </location>
</feature>
<dbReference type="OrthoDB" id="5371646at2759"/>
<sequence>MSNQPDSPWTEEEKYALLTEILKKAGISSNCLVRIINDFRISPNWDNIPLPHGRSLNSCKLAFIHMTQPTAPGPSQAPTPTPAPLAPPPSASAVPPPPPPAPTPPIISSTPRPIQQHHQSQHHQVPHHQDLRKRPLDHPKPPPAPRAIQPKPPASNASYSSESPAPLSPRWSSIGPGGEPPPKRGRPSKAETERRRAAAQARGETYPPPRRSGSNRTRPGSGSGSLLGLSIPPSPTSPDSTSASASASISASASASGYSHVPSSAPPAGLMPASVPYDVQIPRTLPGGVGVGIGAGTGTHSSPISSPNPHEIPTRTMGLRELPRPDMAQNHPLPSPHALQLGIGLPDAFRPRLNSAGERMFGGPGHVLGSPGPGPGPSDRFPPAERRHSTASAGANVRDRAMGSGNAGYSDLRNSSTSTGERR</sequence>
<evidence type="ECO:0008006" key="4">
    <source>
        <dbReference type="Google" id="ProtNLM"/>
    </source>
</evidence>
<dbReference type="EMBL" id="JAPQKT010000009">
    <property type="protein sequence ID" value="KAJ5220751.1"/>
    <property type="molecule type" value="Genomic_DNA"/>
</dbReference>
<dbReference type="GeneID" id="81387710"/>
<feature type="compositionally biased region" description="Pro residues" evidence="1">
    <location>
        <begin position="71"/>
        <end position="105"/>
    </location>
</feature>
<evidence type="ECO:0000313" key="3">
    <source>
        <dbReference type="Proteomes" id="UP001147733"/>
    </source>
</evidence>
<reference evidence="2" key="2">
    <citation type="journal article" date="2023" name="IMA Fungus">
        <title>Comparative genomic study of the Penicillium genus elucidates a diverse pangenome and 15 lateral gene transfer events.</title>
        <authorList>
            <person name="Petersen C."/>
            <person name="Sorensen T."/>
            <person name="Nielsen M.R."/>
            <person name="Sondergaard T.E."/>
            <person name="Sorensen J.L."/>
            <person name="Fitzpatrick D.A."/>
            <person name="Frisvad J.C."/>
            <person name="Nielsen K.L."/>
        </authorList>
    </citation>
    <scope>NUCLEOTIDE SEQUENCE</scope>
    <source>
        <strain evidence="2">IBT 23319</strain>
    </source>
</reference>
<keyword evidence="3" id="KW-1185">Reference proteome</keyword>
<proteinExistence type="predicted"/>
<name>A0A9W9NJ33_PENCI</name>
<feature type="compositionally biased region" description="Pro residues" evidence="1">
    <location>
        <begin position="141"/>
        <end position="153"/>
    </location>
</feature>
<evidence type="ECO:0000256" key="1">
    <source>
        <dbReference type="SAM" id="MobiDB-lite"/>
    </source>
</evidence>
<comment type="caution">
    <text evidence="2">The sequence shown here is derived from an EMBL/GenBank/DDBJ whole genome shotgun (WGS) entry which is preliminary data.</text>
</comment>
<dbReference type="AlphaFoldDB" id="A0A9W9NJ33"/>
<feature type="region of interest" description="Disordered" evidence="1">
    <location>
        <begin position="354"/>
        <end position="423"/>
    </location>
</feature>
<feature type="region of interest" description="Disordered" evidence="1">
    <location>
        <begin position="289"/>
        <end position="339"/>
    </location>
</feature>
<feature type="compositionally biased region" description="Low complexity" evidence="1">
    <location>
        <begin position="224"/>
        <end position="256"/>
    </location>
</feature>
<dbReference type="PRINTS" id="PR01217">
    <property type="entry name" value="PRICHEXTENSN"/>
</dbReference>
<dbReference type="RefSeq" id="XP_056495674.1">
    <property type="nucleotide sequence ID" value="XM_056648543.1"/>
</dbReference>
<organism evidence="2 3">
    <name type="scientific">Penicillium citrinum</name>
    <dbReference type="NCBI Taxonomy" id="5077"/>
    <lineage>
        <taxon>Eukaryota</taxon>
        <taxon>Fungi</taxon>
        <taxon>Dikarya</taxon>
        <taxon>Ascomycota</taxon>
        <taxon>Pezizomycotina</taxon>
        <taxon>Eurotiomycetes</taxon>
        <taxon>Eurotiomycetidae</taxon>
        <taxon>Eurotiales</taxon>
        <taxon>Aspergillaceae</taxon>
        <taxon>Penicillium</taxon>
    </lineage>
</organism>
<feature type="compositionally biased region" description="Polar residues" evidence="1">
    <location>
        <begin position="412"/>
        <end position="423"/>
    </location>
</feature>
<reference evidence="2" key="1">
    <citation type="submission" date="2022-11" db="EMBL/GenBank/DDBJ databases">
        <authorList>
            <person name="Petersen C."/>
        </authorList>
    </citation>
    <scope>NUCLEOTIDE SEQUENCE</scope>
    <source>
        <strain evidence="2">IBT 23319</strain>
    </source>
</reference>
<evidence type="ECO:0000313" key="2">
    <source>
        <dbReference type="EMBL" id="KAJ5220751.1"/>
    </source>
</evidence>
<feature type="compositionally biased region" description="Basic and acidic residues" evidence="1">
    <location>
        <begin position="127"/>
        <end position="140"/>
    </location>
</feature>